<dbReference type="PANTHER" id="PTHR30547">
    <property type="entry name" value="UNCHARACTERIZED PROTEIN YHCG-RELATED"/>
    <property type="match status" value="1"/>
</dbReference>
<proteinExistence type="predicted"/>
<evidence type="ECO:0000313" key="3">
    <source>
        <dbReference type="EMBL" id="QTA82156.1"/>
    </source>
</evidence>
<keyword evidence="4" id="KW-1185">Reference proteome</keyword>
<feature type="domain" description="YhcG N-terminal" evidence="2">
    <location>
        <begin position="28"/>
        <end position="185"/>
    </location>
</feature>
<dbReference type="Gene3D" id="3.40.1350.10">
    <property type="match status" value="1"/>
</dbReference>
<evidence type="ECO:0000259" key="2">
    <source>
        <dbReference type="Pfam" id="PF17761"/>
    </source>
</evidence>
<dbReference type="EMBL" id="CP061799">
    <property type="protein sequence ID" value="QTA82156.1"/>
    <property type="molecule type" value="Genomic_DNA"/>
</dbReference>
<dbReference type="InterPro" id="IPR041527">
    <property type="entry name" value="YhcG_N"/>
</dbReference>
<organism evidence="3 4">
    <name type="scientific">Desulfonema limicola</name>
    <dbReference type="NCBI Taxonomy" id="45656"/>
    <lineage>
        <taxon>Bacteria</taxon>
        <taxon>Pseudomonadati</taxon>
        <taxon>Thermodesulfobacteriota</taxon>
        <taxon>Desulfobacteria</taxon>
        <taxon>Desulfobacterales</taxon>
        <taxon>Desulfococcaceae</taxon>
        <taxon>Desulfonema</taxon>
    </lineage>
</organism>
<dbReference type="GO" id="GO:0003676">
    <property type="term" value="F:nucleic acid binding"/>
    <property type="evidence" value="ECO:0007669"/>
    <property type="project" value="InterPro"/>
</dbReference>
<dbReference type="Pfam" id="PF06250">
    <property type="entry name" value="YhcG_C"/>
    <property type="match status" value="1"/>
</dbReference>
<protein>
    <submittedName>
        <fullName evidence="3">DUF1016</fullName>
    </submittedName>
</protein>
<name>A0A975BAW8_9BACT</name>
<dbReference type="InterPro" id="IPR009362">
    <property type="entry name" value="YhcG_C"/>
</dbReference>
<feature type="domain" description="YhcG PDDEXK nuclease" evidence="1">
    <location>
        <begin position="212"/>
        <end position="363"/>
    </location>
</feature>
<sequence>MISGYMANHKKNNTLPAGKTYQQFSEDICRLLETARRSAGRAVNAILTASYWEIGRRIVEFEQQGEKRAEYGSSLVQQLSSDLTNKFGRGFSERNLRQMRLFYTLWQKPQTLSAEFINSEKWQTLSAKSEITNIAEYFPLSWSAYVRLMTVKDKNARQFYESETLRGGWSVRQLNRQISSQFYERTLLSRNKAAILNKGSVPEQNDITSPEEEIKDPYVLEFLGLKDEYSENDLEEALIRHLEIFLLELGSNFAFIARQKRLRIGNKWYRVDLVFFHRKLQCLVLIDLKIGEFSHADAGQMHLYCNYASEHWTNENENPPVGLILCAEKDHAVAKYALEGLPNKILASEYQLLLPNEKELVEELIKTRKILESR</sequence>
<dbReference type="InterPro" id="IPR053148">
    <property type="entry name" value="PD-DEXK-like_domain"/>
</dbReference>
<dbReference type="Proteomes" id="UP000663720">
    <property type="component" value="Chromosome"/>
</dbReference>
<evidence type="ECO:0000259" key="1">
    <source>
        <dbReference type="Pfam" id="PF06250"/>
    </source>
</evidence>
<dbReference type="PANTHER" id="PTHR30547:SF5">
    <property type="entry name" value="NUCLEASE YHCG-RELATED"/>
    <property type="match status" value="1"/>
</dbReference>
<dbReference type="InterPro" id="IPR011856">
    <property type="entry name" value="tRNA_endonuc-like_dom_sf"/>
</dbReference>
<dbReference type="AlphaFoldDB" id="A0A975BAW8"/>
<evidence type="ECO:0000313" key="4">
    <source>
        <dbReference type="Proteomes" id="UP000663720"/>
    </source>
</evidence>
<gene>
    <name evidence="3" type="ORF">dnl_45230</name>
</gene>
<reference evidence="3" key="1">
    <citation type="journal article" date="2021" name="Microb. Physiol.">
        <title>Proteogenomic Insights into the Physiology of Marine, Sulfate-Reducing, Filamentous Desulfonema limicola and Desulfonema magnum.</title>
        <authorList>
            <person name="Schnaars V."/>
            <person name="Wohlbrand L."/>
            <person name="Scheve S."/>
            <person name="Hinrichs C."/>
            <person name="Reinhardt R."/>
            <person name="Rabus R."/>
        </authorList>
    </citation>
    <scope>NUCLEOTIDE SEQUENCE</scope>
    <source>
        <strain evidence="3">5ac10</strain>
    </source>
</reference>
<accession>A0A975BAW8</accession>
<dbReference type="Pfam" id="PF17761">
    <property type="entry name" value="DUF1016_N"/>
    <property type="match status" value="1"/>
</dbReference>
<dbReference type="KEGG" id="dli:dnl_45230"/>